<dbReference type="OrthoDB" id="671090at2"/>
<dbReference type="EMBL" id="FNXY01000003">
    <property type="protein sequence ID" value="SEI76991.1"/>
    <property type="molecule type" value="Genomic_DNA"/>
</dbReference>
<dbReference type="InterPro" id="IPR053521">
    <property type="entry name" value="McjB-like"/>
</dbReference>
<keyword evidence="4" id="KW-1185">Reference proteome</keyword>
<evidence type="ECO:0000313" key="3">
    <source>
        <dbReference type="EMBL" id="SEI76991.1"/>
    </source>
</evidence>
<dbReference type="InterPro" id="IPR032708">
    <property type="entry name" value="McjB_C"/>
</dbReference>
<dbReference type="RefSeq" id="WP_090335128.1">
    <property type="nucleotide sequence ID" value="NZ_FNXY01000003.1"/>
</dbReference>
<keyword evidence="1" id="KW-1133">Transmembrane helix</keyword>
<dbReference type="STRING" id="408657.SAMN04487995_2119"/>
<gene>
    <name evidence="3" type="ORF">SAMN04487995_2119</name>
</gene>
<dbReference type="Proteomes" id="UP000199532">
    <property type="component" value="Unassembled WGS sequence"/>
</dbReference>
<evidence type="ECO:0000259" key="2">
    <source>
        <dbReference type="Pfam" id="PF13471"/>
    </source>
</evidence>
<dbReference type="Pfam" id="PF13471">
    <property type="entry name" value="Transglut_core3"/>
    <property type="match status" value="1"/>
</dbReference>
<dbReference type="AlphaFoldDB" id="A0A1H6TAG8"/>
<keyword evidence="1" id="KW-0812">Transmembrane</keyword>
<sequence>MKRITNYWSKWRLLSKSTKINFLYASVTLVIIKTGLTVLPFHIFRKLFYRISRSDKKDNLTAGEINEIVYAINTSATVLPFELLCLPRALAAKYLLRNVPSLSLEIGIEVNANKDFEAHAWVEKNGDVIIGDWSESVFYQRLWVWE</sequence>
<name>A0A1H6TAG8_9BACT</name>
<reference evidence="3 4" key="1">
    <citation type="submission" date="2016-10" db="EMBL/GenBank/DDBJ databases">
        <authorList>
            <person name="de Groot N.N."/>
        </authorList>
    </citation>
    <scope>NUCLEOTIDE SEQUENCE [LARGE SCALE GENOMIC DNA]</scope>
    <source>
        <strain evidence="3 4">DSM 19938</strain>
    </source>
</reference>
<evidence type="ECO:0000313" key="4">
    <source>
        <dbReference type="Proteomes" id="UP000199532"/>
    </source>
</evidence>
<keyword evidence="1" id="KW-0472">Membrane</keyword>
<accession>A0A1H6TAG8</accession>
<proteinExistence type="predicted"/>
<dbReference type="NCBIfam" id="NF033537">
    <property type="entry name" value="lasso_biosyn_B2"/>
    <property type="match status" value="1"/>
</dbReference>
<protein>
    <submittedName>
        <fullName evidence="3">Transglutaminase-like superfamily protein</fullName>
    </submittedName>
</protein>
<organism evidence="3 4">
    <name type="scientific">Dyadobacter koreensis</name>
    <dbReference type="NCBI Taxonomy" id="408657"/>
    <lineage>
        <taxon>Bacteria</taxon>
        <taxon>Pseudomonadati</taxon>
        <taxon>Bacteroidota</taxon>
        <taxon>Cytophagia</taxon>
        <taxon>Cytophagales</taxon>
        <taxon>Spirosomataceae</taxon>
        <taxon>Dyadobacter</taxon>
    </lineage>
</organism>
<feature type="transmembrane region" description="Helical" evidence="1">
    <location>
        <begin position="21"/>
        <end position="44"/>
    </location>
</feature>
<evidence type="ECO:0000256" key="1">
    <source>
        <dbReference type="SAM" id="Phobius"/>
    </source>
</evidence>
<feature type="domain" description="Microcin J25-processing protein McjB C-terminal" evidence="2">
    <location>
        <begin position="39"/>
        <end position="142"/>
    </location>
</feature>